<dbReference type="InterPro" id="IPR039249">
    <property type="entry name" value="GPATCH11"/>
</dbReference>
<evidence type="ECO:0000256" key="1">
    <source>
        <dbReference type="SAM" id="MobiDB-lite"/>
    </source>
</evidence>
<dbReference type="Pfam" id="PF01585">
    <property type="entry name" value="G-patch"/>
    <property type="match status" value="1"/>
</dbReference>
<dbReference type="Pfam" id="PF13821">
    <property type="entry name" value="DUF4187"/>
    <property type="match status" value="1"/>
</dbReference>
<dbReference type="PROSITE" id="PS50174">
    <property type="entry name" value="G_PATCH"/>
    <property type="match status" value="1"/>
</dbReference>
<evidence type="ECO:0000259" key="2">
    <source>
        <dbReference type="PROSITE" id="PS50174"/>
    </source>
</evidence>
<gene>
    <name evidence="3" type="ORF">LIPSTDRAFT_140476</name>
</gene>
<evidence type="ECO:0000313" key="3">
    <source>
        <dbReference type="EMBL" id="ODQ76670.1"/>
    </source>
</evidence>
<keyword evidence="4" id="KW-1185">Reference proteome</keyword>
<name>A0A1E3QGA5_LIPST</name>
<dbReference type="GO" id="GO:0000776">
    <property type="term" value="C:kinetochore"/>
    <property type="evidence" value="ECO:0007669"/>
    <property type="project" value="TreeGrafter"/>
</dbReference>
<evidence type="ECO:0000313" key="4">
    <source>
        <dbReference type="Proteomes" id="UP000094385"/>
    </source>
</evidence>
<sequence length="430" mass="49305">MQIQFSRPQKRQKLIARRSLFDDKDSDDRKCGEERHRKDENPLGKQVTNEVDEHGCDDKVKSTQGVERYRPVFLSGQELDEAKDNQNDLTPESSAESSANGNKDDSSEEEEEYMKMIIPDLPQQHASDTTYSERRKRALREQETKSVARPPVVVQREKLERGLDTSLFAADKKAKDEEESSGDDDDDDSIALAIMKKMGFVPGHGLGKTGDDAHHEPLRPVLKYDRGGIGMASAHRAHIQSEARLAQELAQAEKQSFIDRKREEQLEKRISGQLREAQKICQELDISNDPRLESILYSHSSASGGPNSRGYNELDVPMLRSVNFLWREVVVERQNADYEKHLRSRILDRPSSVDADEPENLESRVEEFVPEDYMDEELETFNSLESAKKLEIVLEYLRQKYYYCFWCGCKYDDAVDLDQNCPGLTEADHE</sequence>
<dbReference type="AlphaFoldDB" id="A0A1E3QGA5"/>
<reference evidence="3 4" key="1">
    <citation type="journal article" date="2016" name="Proc. Natl. Acad. Sci. U.S.A.">
        <title>Comparative genomics of biotechnologically important yeasts.</title>
        <authorList>
            <person name="Riley R."/>
            <person name="Haridas S."/>
            <person name="Wolfe K.H."/>
            <person name="Lopes M.R."/>
            <person name="Hittinger C.T."/>
            <person name="Goeker M."/>
            <person name="Salamov A.A."/>
            <person name="Wisecaver J.H."/>
            <person name="Long T.M."/>
            <person name="Calvey C.H."/>
            <person name="Aerts A.L."/>
            <person name="Barry K.W."/>
            <person name="Choi C."/>
            <person name="Clum A."/>
            <person name="Coughlan A.Y."/>
            <person name="Deshpande S."/>
            <person name="Douglass A.P."/>
            <person name="Hanson S.J."/>
            <person name="Klenk H.-P."/>
            <person name="LaButti K.M."/>
            <person name="Lapidus A."/>
            <person name="Lindquist E.A."/>
            <person name="Lipzen A.M."/>
            <person name="Meier-Kolthoff J.P."/>
            <person name="Ohm R.A."/>
            <person name="Otillar R.P."/>
            <person name="Pangilinan J.L."/>
            <person name="Peng Y."/>
            <person name="Rokas A."/>
            <person name="Rosa C.A."/>
            <person name="Scheuner C."/>
            <person name="Sibirny A.A."/>
            <person name="Slot J.C."/>
            <person name="Stielow J.B."/>
            <person name="Sun H."/>
            <person name="Kurtzman C.P."/>
            <person name="Blackwell M."/>
            <person name="Grigoriev I.V."/>
            <person name="Jeffries T.W."/>
        </authorList>
    </citation>
    <scope>NUCLEOTIDE SEQUENCE [LARGE SCALE GENOMIC DNA]</scope>
    <source>
        <strain evidence="3 4">NRRL Y-11557</strain>
    </source>
</reference>
<dbReference type="Proteomes" id="UP000094385">
    <property type="component" value="Unassembled WGS sequence"/>
</dbReference>
<organism evidence="3 4">
    <name type="scientific">Lipomyces starkeyi NRRL Y-11557</name>
    <dbReference type="NCBI Taxonomy" id="675824"/>
    <lineage>
        <taxon>Eukaryota</taxon>
        <taxon>Fungi</taxon>
        <taxon>Dikarya</taxon>
        <taxon>Ascomycota</taxon>
        <taxon>Saccharomycotina</taxon>
        <taxon>Lipomycetes</taxon>
        <taxon>Lipomycetales</taxon>
        <taxon>Lipomycetaceae</taxon>
        <taxon>Lipomyces</taxon>
    </lineage>
</organism>
<dbReference type="PANTHER" id="PTHR21032:SF0">
    <property type="entry name" value="G PATCH DOMAIN-CONTAINING PROTEIN 11"/>
    <property type="match status" value="1"/>
</dbReference>
<protein>
    <recommendedName>
        <fullName evidence="2">G-patch domain-containing protein</fullName>
    </recommendedName>
</protein>
<proteinExistence type="predicted"/>
<dbReference type="InterPro" id="IPR025239">
    <property type="entry name" value="DUF4187"/>
</dbReference>
<feature type="compositionally biased region" description="Acidic residues" evidence="1">
    <location>
        <begin position="177"/>
        <end position="188"/>
    </location>
</feature>
<dbReference type="SMART" id="SM01173">
    <property type="entry name" value="DUF4187"/>
    <property type="match status" value="1"/>
</dbReference>
<dbReference type="SMART" id="SM00443">
    <property type="entry name" value="G_patch"/>
    <property type="match status" value="1"/>
</dbReference>
<dbReference type="OrthoDB" id="786951at2759"/>
<accession>A0A1E3QGA5</accession>
<dbReference type="EMBL" id="KV454289">
    <property type="protein sequence ID" value="ODQ76670.1"/>
    <property type="molecule type" value="Genomic_DNA"/>
</dbReference>
<feature type="domain" description="G-patch" evidence="2">
    <location>
        <begin position="187"/>
        <end position="234"/>
    </location>
</feature>
<feature type="compositionally biased region" description="Basic and acidic residues" evidence="1">
    <location>
        <begin position="51"/>
        <end position="61"/>
    </location>
</feature>
<feature type="region of interest" description="Disordered" evidence="1">
    <location>
        <begin position="1"/>
        <end position="188"/>
    </location>
</feature>
<dbReference type="InterPro" id="IPR000467">
    <property type="entry name" value="G_patch_dom"/>
</dbReference>
<feature type="compositionally biased region" description="Polar residues" evidence="1">
    <location>
        <begin position="87"/>
        <end position="101"/>
    </location>
</feature>
<dbReference type="PANTHER" id="PTHR21032">
    <property type="entry name" value="G PATCH DOMAIN-CONTAINING PROTEIN 11"/>
    <property type="match status" value="1"/>
</dbReference>
<feature type="compositionally biased region" description="Basic and acidic residues" evidence="1">
    <location>
        <begin position="19"/>
        <end position="42"/>
    </location>
</feature>
<dbReference type="GO" id="GO:0003676">
    <property type="term" value="F:nucleic acid binding"/>
    <property type="evidence" value="ECO:0007669"/>
    <property type="project" value="InterPro"/>
</dbReference>